<gene>
    <name evidence="3" type="ORF">ABQJ54_02570</name>
</gene>
<keyword evidence="1" id="KW-0812">Transmembrane</keyword>
<dbReference type="Proteomes" id="UP001556220">
    <property type="component" value="Unassembled WGS sequence"/>
</dbReference>
<accession>A0ABV3QAK9</accession>
<evidence type="ECO:0000313" key="4">
    <source>
        <dbReference type="Proteomes" id="UP001556220"/>
    </source>
</evidence>
<dbReference type="InterPro" id="IPR051474">
    <property type="entry name" value="Anti-sigma-K/W_factor"/>
</dbReference>
<feature type="domain" description="Anti-sigma K factor RskA C-terminal" evidence="2">
    <location>
        <begin position="108"/>
        <end position="232"/>
    </location>
</feature>
<evidence type="ECO:0000256" key="1">
    <source>
        <dbReference type="SAM" id="Phobius"/>
    </source>
</evidence>
<protein>
    <submittedName>
        <fullName evidence="3">Anti-sigma factor</fullName>
    </submittedName>
</protein>
<keyword evidence="1" id="KW-1133">Transmembrane helix</keyword>
<dbReference type="InterPro" id="IPR018764">
    <property type="entry name" value="RskA_C"/>
</dbReference>
<name>A0ABV3QAK9_9GAMM</name>
<proteinExistence type="predicted"/>
<sequence>MNTPTDHDRDDLRYAEYVLGVLDAEARAAVEREVRDDPQAAAAVALWQRHLLPLSEDIPAVAPADYVWARLQSELGLTRDIPTPAPTRRRLWDNLPLWRWLGIGASVLAAACLVMLFTAPRPAPTAISAGYMVSSIQQDNGVAGWTATMDIQHARMVVVPATPAAIASNRSPELWLIPPGGKPMALGVIARDKPTTVRLRPDLLANLSAKALLAVSVEPLGGSPTGQPTGPVVAKGAISGT</sequence>
<dbReference type="Pfam" id="PF10099">
    <property type="entry name" value="RskA_C"/>
    <property type="match status" value="1"/>
</dbReference>
<keyword evidence="1" id="KW-0472">Membrane</keyword>
<organism evidence="3 4">
    <name type="scientific">Rhodanobacter lycopersici</name>
    <dbReference type="NCBI Taxonomy" id="3162487"/>
    <lineage>
        <taxon>Bacteria</taxon>
        <taxon>Pseudomonadati</taxon>
        <taxon>Pseudomonadota</taxon>
        <taxon>Gammaproteobacteria</taxon>
        <taxon>Lysobacterales</taxon>
        <taxon>Rhodanobacteraceae</taxon>
        <taxon>Rhodanobacter</taxon>
    </lineage>
</organism>
<dbReference type="RefSeq" id="WP_367852701.1">
    <property type="nucleotide sequence ID" value="NZ_JBFOHK010000001.1"/>
</dbReference>
<dbReference type="PANTHER" id="PTHR37461:SF1">
    <property type="entry name" value="ANTI-SIGMA-K FACTOR RSKA"/>
    <property type="match status" value="1"/>
</dbReference>
<reference evidence="3 4" key="1">
    <citation type="submission" date="2024-06" db="EMBL/GenBank/DDBJ databases">
        <authorList>
            <person name="Woo H."/>
        </authorList>
    </citation>
    <scope>NUCLEOTIDE SEQUENCE [LARGE SCALE GENOMIC DNA]</scope>
    <source>
        <strain evidence="3 4">Si-c</strain>
    </source>
</reference>
<comment type="caution">
    <text evidence="3">The sequence shown here is derived from an EMBL/GenBank/DDBJ whole genome shotgun (WGS) entry which is preliminary data.</text>
</comment>
<keyword evidence="4" id="KW-1185">Reference proteome</keyword>
<evidence type="ECO:0000313" key="3">
    <source>
        <dbReference type="EMBL" id="MEW9570619.1"/>
    </source>
</evidence>
<dbReference type="PANTHER" id="PTHR37461">
    <property type="entry name" value="ANTI-SIGMA-K FACTOR RSKA"/>
    <property type="match status" value="1"/>
</dbReference>
<evidence type="ECO:0000259" key="2">
    <source>
        <dbReference type="Pfam" id="PF10099"/>
    </source>
</evidence>
<feature type="transmembrane region" description="Helical" evidence="1">
    <location>
        <begin position="97"/>
        <end position="117"/>
    </location>
</feature>
<dbReference type="EMBL" id="JBFOHK010000001">
    <property type="protein sequence ID" value="MEW9570619.1"/>
    <property type="molecule type" value="Genomic_DNA"/>
</dbReference>